<name>F5J1B7_9BACT</name>
<protein>
    <submittedName>
        <fullName evidence="1">Uncharacterized protein</fullName>
    </submittedName>
</protein>
<gene>
    <name evidence="1" type="ORF">HMPREF9455_03134</name>
</gene>
<dbReference type="EMBL" id="ADLV01000036">
    <property type="protein sequence ID" value="EGK00491.1"/>
    <property type="molecule type" value="Genomic_DNA"/>
</dbReference>
<sequence length="103" mass="12076">MLKNGIIMEKTGVELIAEERERQIEIEGWTAEHDAEYVCGELTDAAVCYAIRGYWRTRYDSFFKIVWPWDPKWWKPSQDDRIRELAKAGALIAAEIDRLQNSI</sequence>
<dbReference type="AlphaFoldDB" id="F5J1B7"/>
<dbReference type="HOGENOM" id="CLU_138455_1_0_10"/>
<accession>F5J1B7</accession>
<keyword evidence="2" id="KW-1185">Reference proteome</keyword>
<dbReference type="STRING" id="742766.HMPREF9455_03134"/>
<evidence type="ECO:0000313" key="2">
    <source>
        <dbReference type="Proteomes" id="UP000004913"/>
    </source>
</evidence>
<comment type="caution">
    <text evidence="1">The sequence shown here is derived from an EMBL/GenBank/DDBJ whole genome shotgun (WGS) entry which is preliminary data.</text>
</comment>
<evidence type="ECO:0000313" key="1">
    <source>
        <dbReference type="EMBL" id="EGK00491.1"/>
    </source>
</evidence>
<dbReference type="Proteomes" id="UP000004913">
    <property type="component" value="Unassembled WGS sequence"/>
</dbReference>
<dbReference type="eggNOG" id="ENOG503145V">
    <property type="taxonomic scope" value="Bacteria"/>
</dbReference>
<organism evidence="1 2">
    <name type="scientific">Dysgonomonas gadei ATCC BAA-286</name>
    <dbReference type="NCBI Taxonomy" id="742766"/>
    <lineage>
        <taxon>Bacteria</taxon>
        <taxon>Pseudomonadati</taxon>
        <taxon>Bacteroidota</taxon>
        <taxon>Bacteroidia</taxon>
        <taxon>Bacteroidales</taxon>
        <taxon>Dysgonomonadaceae</taxon>
        <taxon>Dysgonomonas</taxon>
    </lineage>
</organism>
<proteinExistence type="predicted"/>
<reference evidence="1 2" key="1">
    <citation type="submission" date="2011-04" db="EMBL/GenBank/DDBJ databases">
        <title>The Genome Sequence of Dysgonomonas gadei ATCC BAA-286.</title>
        <authorList>
            <consortium name="The Broad Institute Genome Sequencing Platform"/>
            <person name="Earl A."/>
            <person name="Ward D."/>
            <person name="Feldgarden M."/>
            <person name="Gevers D."/>
            <person name="Pudlo N."/>
            <person name="Martens E."/>
            <person name="Allen-Vercoe E."/>
            <person name="Young S.K."/>
            <person name="Zeng Q."/>
            <person name="Gargeya S."/>
            <person name="Fitzgerald M."/>
            <person name="Haas B."/>
            <person name="Abouelleil A."/>
            <person name="Alvarado L."/>
            <person name="Arachchi H.M."/>
            <person name="Berlin A."/>
            <person name="Brown A."/>
            <person name="Chapman S.B."/>
            <person name="Chen Z."/>
            <person name="Dunbar C."/>
            <person name="Freedman E."/>
            <person name="Gearin G."/>
            <person name="Gellesch M."/>
            <person name="Goldberg J."/>
            <person name="Griggs A."/>
            <person name="Gujja S."/>
            <person name="Heiman D."/>
            <person name="Howarth C."/>
            <person name="Larson L."/>
            <person name="Lui A."/>
            <person name="MacDonald P.J.P."/>
            <person name="Mehta T."/>
            <person name="Montmayeur A."/>
            <person name="Murphy C."/>
            <person name="Neiman D."/>
            <person name="Pearson M."/>
            <person name="Priest M."/>
            <person name="Roberts A."/>
            <person name="Saif S."/>
            <person name="Shea T."/>
            <person name="Shenoy N."/>
            <person name="Sisk P."/>
            <person name="Stolte C."/>
            <person name="Sykes S."/>
            <person name="Yandava C."/>
            <person name="Wortman J."/>
            <person name="Nusbaum C."/>
            <person name="Birren B."/>
        </authorList>
    </citation>
    <scope>NUCLEOTIDE SEQUENCE [LARGE SCALE GENOMIC DNA]</scope>
    <source>
        <strain evidence="1 2">ATCC BAA-286</strain>
    </source>
</reference>